<name>A0A9D4QQS6_DREPO</name>
<evidence type="ECO:0000313" key="1">
    <source>
        <dbReference type="EMBL" id="KAH3839788.1"/>
    </source>
</evidence>
<accession>A0A9D4QQS6</accession>
<reference evidence="1" key="2">
    <citation type="submission" date="2020-11" db="EMBL/GenBank/DDBJ databases">
        <authorList>
            <person name="McCartney M.A."/>
            <person name="Auch B."/>
            <person name="Kono T."/>
            <person name="Mallez S."/>
            <person name="Becker A."/>
            <person name="Gohl D.M."/>
            <person name="Silverstein K.A.T."/>
            <person name="Koren S."/>
            <person name="Bechman K.B."/>
            <person name="Herman A."/>
            <person name="Abrahante J.E."/>
            <person name="Garbe J."/>
        </authorList>
    </citation>
    <scope>NUCLEOTIDE SEQUENCE</scope>
    <source>
        <strain evidence="1">Duluth1</strain>
        <tissue evidence="1">Whole animal</tissue>
    </source>
</reference>
<proteinExistence type="predicted"/>
<gene>
    <name evidence="1" type="ORF">DPMN_113225</name>
</gene>
<dbReference type="AlphaFoldDB" id="A0A9D4QQS6"/>
<evidence type="ECO:0000313" key="2">
    <source>
        <dbReference type="Proteomes" id="UP000828390"/>
    </source>
</evidence>
<dbReference type="Proteomes" id="UP000828390">
    <property type="component" value="Unassembled WGS sequence"/>
</dbReference>
<keyword evidence="2" id="KW-1185">Reference proteome</keyword>
<comment type="caution">
    <text evidence="1">The sequence shown here is derived from an EMBL/GenBank/DDBJ whole genome shotgun (WGS) entry which is preliminary data.</text>
</comment>
<protein>
    <submittedName>
        <fullName evidence="1">Uncharacterized protein</fullName>
    </submittedName>
</protein>
<dbReference type="EMBL" id="JAIWYP010000004">
    <property type="protein sequence ID" value="KAH3839788.1"/>
    <property type="molecule type" value="Genomic_DNA"/>
</dbReference>
<reference evidence="1" key="1">
    <citation type="journal article" date="2019" name="bioRxiv">
        <title>The Genome of the Zebra Mussel, Dreissena polymorpha: A Resource for Invasive Species Research.</title>
        <authorList>
            <person name="McCartney M.A."/>
            <person name="Auch B."/>
            <person name="Kono T."/>
            <person name="Mallez S."/>
            <person name="Zhang Y."/>
            <person name="Obille A."/>
            <person name="Becker A."/>
            <person name="Abrahante J.E."/>
            <person name="Garbe J."/>
            <person name="Badalamenti J.P."/>
            <person name="Herman A."/>
            <person name="Mangelson H."/>
            <person name="Liachko I."/>
            <person name="Sullivan S."/>
            <person name="Sone E.D."/>
            <person name="Koren S."/>
            <person name="Silverstein K.A.T."/>
            <person name="Beckman K.B."/>
            <person name="Gohl D.M."/>
        </authorList>
    </citation>
    <scope>NUCLEOTIDE SEQUENCE</scope>
    <source>
        <strain evidence="1">Duluth1</strain>
        <tissue evidence="1">Whole animal</tissue>
    </source>
</reference>
<organism evidence="1 2">
    <name type="scientific">Dreissena polymorpha</name>
    <name type="common">Zebra mussel</name>
    <name type="synonym">Mytilus polymorpha</name>
    <dbReference type="NCBI Taxonomy" id="45954"/>
    <lineage>
        <taxon>Eukaryota</taxon>
        <taxon>Metazoa</taxon>
        <taxon>Spiralia</taxon>
        <taxon>Lophotrochozoa</taxon>
        <taxon>Mollusca</taxon>
        <taxon>Bivalvia</taxon>
        <taxon>Autobranchia</taxon>
        <taxon>Heteroconchia</taxon>
        <taxon>Euheterodonta</taxon>
        <taxon>Imparidentia</taxon>
        <taxon>Neoheterodontei</taxon>
        <taxon>Myida</taxon>
        <taxon>Dreissenoidea</taxon>
        <taxon>Dreissenidae</taxon>
        <taxon>Dreissena</taxon>
    </lineage>
</organism>
<sequence length="51" mass="5843">MRIHTFLLKMDFDGQLLASKVCCPMCSSRRACTTSRTRTPKRPPSTWEPSL</sequence>